<feature type="coiled-coil region" evidence="1">
    <location>
        <begin position="81"/>
        <end position="153"/>
    </location>
</feature>
<evidence type="ECO:0000313" key="4">
    <source>
        <dbReference type="EMBL" id="KAJ3648710.1"/>
    </source>
</evidence>
<organism evidence="4 5">
    <name type="scientific">Zophobas morio</name>
    <dbReference type="NCBI Taxonomy" id="2755281"/>
    <lineage>
        <taxon>Eukaryota</taxon>
        <taxon>Metazoa</taxon>
        <taxon>Ecdysozoa</taxon>
        <taxon>Arthropoda</taxon>
        <taxon>Hexapoda</taxon>
        <taxon>Insecta</taxon>
        <taxon>Pterygota</taxon>
        <taxon>Neoptera</taxon>
        <taxon>Endopterygota</taxon>
        <taxon>Coleoptera</taxon>
        <taxon>Polyphaga</taxon>
        <taxon>Cucujiformia</taxon>
        <taxon>Tenebrionidae</taxon>
        <taxon>Zophobas</taxon>
    </lineage>
</organism>
<keyword evidence="5" id="KW-1185">Reference proteome</keyword>
<dbReference type="InterPro" id="IPR050373">
    <property type="entry name" value="Fibrinogen_C-term_domain"/>
</dbReference>
<dbReference type="GO" id="GO:0005615">
    <property type="term" value="C:extracellular space"/>
    <property type="evidence" value="ECO:0007669"/>
    <property type="project" value="TreeGrafter"/>
</dbReference>
<sequence length="359" mass="41918">MQMIRKSVFTLYLLLNLFLFIRADNQDTATRILQHFDVVSTSQRPSDSLKIDQALTKQLENFQQNLTTKLKALEATNLKQLDELTHRVEALEAAKTSTQQVVHRLEALEFENNRLKFSELTKTAQLDQLTRRLKALENKNSNLPRNCREIKERGYDISTTYLIKPDFAPNAIKVLCDLEKRGGGWTYILNRFDGSQSFGFDLEEYKKGFGNLSGEFWLGLDNIHYLTGYKNNELLVELEDWKNRSMFAHYGRFSVGSEDEDYVMTAKEYSGTATNGMIYSDNMKFSTKTKDRDLMPSENCAEYLDASWWFRDCTRCLLTGKYSKGERSFYEERQSMFWSTNTETYILKKAKMMVRPRLK</sequence>
<evidence type="ECO:0000256" key="1">
    <source>
        <dbReference type="SAM" id="Coils"/>
    </source>
</evidence>
<dbReference type="PANTHER" id="PTHR19143:SF458">
    <property type="entry name" value="FIBRINOGEN C-TERMINAL DOMAIN-CONTAINING PROTEIN-RELATED"/>
    <property type="match status" value="1"/>
</dbReference>
<keyword evidence="1" id="KW-0175">Coiled coil</keyword>
<evidence type="ECO:0000313" key="5">
    <source>
        <dbReference type="Proteomes" id="UP001168821"/>
    </source>
</evidence>
<proteinExistence type="predicted"/>
<reference evidence="4" key="1">
    <citation type="journal article" date="2023" name="G3 (Bethesda)">
        <title>Whole genome assemblies of Zophobas morio and Tenebrio molitor.</title>
        <authorList>
            <person name="Kaur S."/>
            <person name="Stinson S.A."/>
            <person name="diCenzo G.C."/>
        </authorList>
    </citation>
    <scope>NUCLEOTIDE SEQUENCE</scope>
    <source>
        <strain evidence="4">QUZm001</strain>
    </source>
</reference>
<dbReference type="PROSITE" id="PS51406">
    <property type="entry name" value="FIBRINOGEN_C_2"/>
    <property type="match status" value="1"/>
</dbReference>
<evidence type="ECO:0000256" key="2">
    <source>
        <dbReference type="SAM" id="SignalP"/>
    </source>
</evidence>
<dbReference type="AlphaFoldDB" id="A0AA38M9P1"/>
<feature type="domain" description="Fibrinogen C-terminal" evidence="3">
    <location>
        <begin position="138"/>
        <end position="358"/>
    </location>
</feature>
<dbReference type="InterPro" id="IPR002181">
    <property type="entry name" value="Fibrinogen_a/b/g_C_dom"/>
</dbReference>
<name>A0AA38M9P1_9CUCU</name>
<dbReference type="SMART" id="SM00186">
    <property type="entry name" value="FBG"/>
    <property type="match status" value="1"/>
</dbReference>
<accession>A0AA38M9P1</accession>
<keyword evidence="2" id="KW-0732">Signal</keyword>
<dbReference type="EMBL" id="JALNTZ010000006">
    <property type="protein sequence ID" value="KAJ3648710.1"/>
    <property type="molecule type" value="Genomic_DNA"/>
</dbReference>
<gene>
    <name evidence="4" type="ORF">Zmor_020490</name>
</gene>
<dbReference type="CDD" id="cd00087">
    <property type="entry name" value="FReD"/>
    <property type="match status" value="1"/>
</dbReference>
<evidence type="ECO:0000259" key="3">
    <source>
        <dbReference type="PROSITE" id="PS51406"/>
    </source>
</evidence>
<dbReference type="SUPFAM" id="SSF56496">
    <property type="entry name" value="Fibrinogen C-terminal domain-like"/>
    <property type="match status" value="1"/>
</dbReference>
<feature type="signal peptide" evidence="2">
    <location>
        <begin position="1"/>
        <end position="23"/>
    </location>
</feature>
<comment type="caution">
    <text evidence="4">The sequence shown here is derived from an EMBL/GenBank/DDBJ whole genome shotgun (WGS) entry which is preliminary data.</text>
</comment>
<protein>
    <recommendedName>
        <fullName evidence="3">Fibrinogen C-terminal domain-containing protein</fullName>
    </recommendedName>
</protein>
<dbReference type="Proteomes" id="UP001168821">
    <property type="component" value="Unassembled WGS sequence"/>
</dbReference>
<dbReference type="PANTHER" id="PTHR19143">
    <property type="entry name" value="FIBRINOGEN/TENASCIN/ANGIOPOEITIN"/>
    <property type="match status" value="1"/>
</dbReference>
<dbReference type="InterPro" id="IPR014716">
    <property type="entry name" value="Fibrinogen_a/b/g_C_1"/>
</dbReference>
<feature type="chain" id="PRO_5041351975" description="Fibrinogen C-terminal domain-containing protein" evidence="2">
    <location>
        <begin position="24"/>
        <end position="359"/>
    </location>
</feature>
<dbReference type="Gene3D" id="3.90.215.10">
    <property type="entry name" value="Gamma Fibrinogen, chain A, domain 1"/>
    <property type="match status" value="1"/>
</dbReference>
<dbReference type="Pfam" id="PF00147">
    <property type="entry name" value="Fibrinogen_C"/>
    <property type="match status" value="1"/>
</dbReference>
<dbReference type="InterPro" id="IPR036056">
    <property type="entry name" value="Fibrinogen-like_C"/>
</dbReference>